<name>A0ABW1NCP8_9ACTN</name>
<accession>A0ABW1NCP8</accession>
<proteinExistence type="predicted"/>
<sequence>MALTMITPPVYSLTCDGEGCSAALRDDCDWTMRTKAKAAGWTVRPRRGKGSRSAPDLCSTHSNTGSGAAG</sequence>
<evidence type="ECO:0000313" key="3">
    <source>
        <dbReference type="Proteomes" id="UP001596137"/>
    </source>
</evidence>
<reference evidence="3" key="1">
    <citation type="journal article" date="2019" name="Int. J. Syst. Evol. Microbiol.">
        <title>The Global Catalogue of Microorganisms (GCM) 10K type strain sequencing project: providing services to taxonomists for standard genome sequencing and annotation.</title>
        <authorList>
            <consortium name="The Broad Institute Genomics Platform"/>
            <consortium name="The Broad Institute Genome Sequencing Center for Infectious Disease"/>
            <person name="Wu L."/>
            <person name="Ma J."/>
        </authorList>
    </citation>
    <scope>NUCLEOTIDE SEQUENCE [LARGE SCALE GENOMIC DNA]</scope>
    <source>
        <strain evidence="3">JCM 30346</strain>
    </source>
</reference>
<gene>
    <name evidence="2" type="ORF">ACFP1K_07860</name>
</gene>
<evidence type="ECO:0000313" key="2">
    <source>
        <dbReference type="EMBL" id="MFC6081073.1"/>
    </source>
</evidence>
<keyword evidence="3" id="KW-1185">Reference proteome</keyword>
<evidence type="ECO:0000256" key="1">
    <source>
        <dbReference type="SAM" id="MobiDB-lite"/>
    </source>
</evidence>
<dbReference type="Proteomes" id="UP001596137">
    <property type="component" value="Unassembled WGS sequence"/>
</dbReference>
<organism evidence="2 3">
    <name type="scientific">Sphaerisporangium aureirubrum</name>
    <dbReference type="NCBI Taxonomy" id="1544736"/>
    <lineage>
        <taxon>Bacteria</taxon>
        <taxon>Bacillati</taxon>
        <taxon>Actinomycetota</taxon>
        <taxon>Actinomycetes</taxon>
        <taxon>Streptosporangiales</taxon>
        <taxon>Streptosporangiaceae</taxon>
        <taxon>Sphaerisporangium</taxon>
    </lineage>
</organism>
<protein>
    <submittedName>
        <fullName evidence="2">Uncharacterized protein</fullName>
    </submittedName>
</protein>
<dbReference type="EMBL" id="JBHSRF010000007">
    <property type="protein sequence ID" value="MFC6081073.1"/>
    <property type="molecule type" value="Genomic_DNA"/>
</dbReference>
<feature type="region of interest" description="Disordered" evidence="1">
    <location>
        <begin position="41"/>
        <end position="70"/>
    </location>
</feature>
<comment type="caution">
    <text evidence="2">The sequence shown here is derived from an EMBL/GenBank/DDBJ whole genome shotgun (WGS) entry which is preliminary data.</text>
</comment>
<feature type="compositionally biased region" description="Polar residues" evidence="1">
    <location>
        <begin position="59"/>
        <end position="70"/>
    </location>
</feature>
<dbReference type="RefSeq" id="WP_380748515.1">
    <property type="nucleotide sequence ID" value="NZ_JBHSRF010000007.1"/>
</dbReference>